<comment type="caution">
    <text evidence="11">The sequence shown here is derived from an EMBL/GenBank/DDBJ whole genome shotgun (WGS) entry which is preliminary data.</text>
</comment>
<evidence type="ECO:0000256" key="8">
    <source>
        <dbReference type="ARBA" id="ARBA00038435"/>
    </source>
</evidence>
<feature type="transmembrane region" description="Helical" evidence="9">
    <location>
        <begin position="194"/>
        <end position="211"/>
    </location>
</feature>
<accession>A0A926NLT3</accession>
<dbReference type="Pfam" id="PF03553">
    <property type="entry name" value="Na_H_antiporter"/>
    <property type="match status" value="1"/>
</dbReference>
<comment type="subcellular location">
    <subcellularLocation>
        <location evidence="1">Cell membrane</location>
        <topology evidence="1">Multi-pass membrane protein</topology>
    </subcellularLocation>
</comment>
<dbReference type="RefSeq" id="WP_191160384.1">
    <property type="nucleotide sequence ID" value="NZ_JACXAI010000029.1"/>
</dbReference>
<evidence type="ECO:0000256" key="2">
    <source>
        <dbReference type="ARBA" id="ARBA00022448"/>
    </source>
</evidence>
<evidence type="ECO:0000256" key="9">
    <source>
        <dbReference type="SAM" id="Phobius"/>
    </source>
</evidence>
<feature type="transmembrane region" description="Helical" evidence="9">
    <location>
        <begin position="234"/>
        <end position="252"/>
    </location>
</feature>
<dbReference type="PANTHER" id="PTHR33451:SF3">
    <property type="entry name" value="MALATE-2H(+)_NA(+)-LACTATE ANTIPORTER"/>
    <property type="match status" value="1"/>
</dbReference>
<feature type="transmembrane region" description="Helical" evidence="9">
    <location>
        <begin position="259"/>
        <end position="281"/>
    </location>
</feature>
<evidence type="ECO:0000256" key="6">
    <source>
        <dbReference type="ARBA" id="ARBA00022989"/>
    </source>
</evidence>
<evidence type="ECO:0000256" key="7">
    <source>
        <dbReference type="ARBA" id="ARBA00023136"/>
    </source>
</evidence>
<dbReference type="InterPro" id="IPR004770">
    <property type="entry name" value="Na/H_antiport_NhaC"/>
</dbReference>
<evidence type="ECO:0000259" key="10">
    <source>
        <dbReference type="Pfam" id="PF03553"/>
    </source>
</evidence>
<feature type="transmembrane region" description="Helical" evidence="9">
    <location>
        <begin position="101"/>
        <end position="121"/>
    </location>
</feature>
<organism evidence="11 12">
    <name type="scientific">Metabacillus arenae</name>
    <dbReference type="NCBI Taxonomy" id="2771434"/>
    <lineage>
        <taxon>Bacteria</taxon>
        <taxon>Bacillati</taxon>
        <taxon>Bacillota</taxon>
        <taxon>Bacilli</taxon>
        <taxon>Bacillales</taxon>
        <taxon>Bacillaceae</taxon>
        <taxon>Metabacillus</taxon>
    </lineage>
</organism>
<feature type="transmembrane region" description="Helical" evidence="9">
    <location>
        <begin position="430"/>
        <end position="449"/>
    </location>
</feature>
<evidence type="ECO:0000256" key="4">
    <source>
        <dbReference type="ARBA" id="ARBA00022475"/>
    </source>
</evidence>
<dbReference type="PANTHER" id="PTHR33451">
    <property type="entry name" value="MALATE-2H(+)/NA(+)-LACTATE ANTIPORTER"/>
    <property type="match status" value="1"/>
</dbReference>
<feature type="transmembrane region" description="Helical" evidence="9">
    <location>
        <begin position="351"/>
        <end position="377"/>
    </location>
</feature>
<keyword evidence="7 9" id="KW-0472">Membrane</keyword>
<dbReference type="GO" id="GO:0005886">
    <property type="term" value="C:plasma membrane"/>
    <property type="evidence" value="ECO:0007669"/>
    <property type="project" value="UniProtKB-SubCell"/>
</dbReference>
<dbReference type="Proteomes" id="UP000626844">
    <property type="component" value="Unassembled WGS sequence"/>
</dbReference>
<keyword evidence="3" id="KW-0050">Antiport</keyword>
<evidence type="ECO:0000256" key="1">
    <source>
        <dbReference type="ARBA" id="ARBA00004651"/>
    </source>
</evidence>
<keyword evidence="12" id="KW-1185">Reference proteome</keyword>
<feature type="domain" description="Na+/H+ antiporter NhaC-like C-terminal" evidence="10">
    <location>
        <begin position="157"/>
        <end position="452"/>
    </location>
</feature>
<keyword evidence="4" id="KW-1003">Cell membrane</keyword>
<protein>
    <submittedName>
        <fullName evidence="11">Na+/H+ antiporter NhaC</fullName>
    </submittedName>
</protein>
<keyword evidence="6 9" id="KW-1133">Transmembrane helix</keyword>
<evidence type="ECO:0000256" key="5">
    <source>
        <dbReference type="ARBA" id="ARBA00022692"/>
    </source>
</evidence>
<evidence type="ECO:0000256" key="3">
    <source>
        <dbReference type="ARBA" id="ARBA00022449"/>
    </source>
</evidence>
<dbReference type="InterPro" id="IPR052180">
    <property type="entry name" value="NhaC_Na-H+_Antiporter"/>
</dbReference>
<keyword evidence="2" id="KW-0813">Transport</keyword>
<name>A0A926NLT3_9BACI</name>
<dbReference type="NCBIfam" id="TIGR00931">
    <property type="entry name" value="antiport_nhaC"/>
    <property type="match status" value="1"/>
</dbReference>
<feature type="transmembrane region" description="Helical" evidence="9">
    <location>
        <begin position="73"/>
        <end position="95"/>
    </location>
</feature>
<reference evidence="11" key="1">
    <citation type="submission" date="2020-09" db="EMBL/GenBank/DDBJ databases">
        <title>A novel bacterium of genus Bacillus, isolated from South China Sea.</title>
        <authorList>
            <person name="Huang H."/>
            <person name="Mo K."/>
            <person name="Hu Y."/>
        </authorList>
    </citation>
    <scope>NUCLEOTIDE SEQUENCE</scope>
    <source>
        <strain evidence="11">IB182487</strain>
    </source>
</reference>
<feature type="transmembrane region" description="Helical" evidence="9">
    <location>
        <begin position="312"/>
        <end position="339"/>
    </location>
</feature>
<sequence>MKRPISMLDVVVFLMVAFAIIIGGLVYVKAPPAIVLLTAGVTLIIMAIMRGIQWKDIEKDIFDTMQKILLPALILLAVGMLIGAWMISGTIPLIINYGLLVLQPSIFLIAALLICSITSILTGTSWGTIGTVGIALMGVSTGLGIPTEYTAAAIITGAFFGDKLSPLSDSTIIASALTEVNLIEHIKHLLSTTMPGYVISIFLFVILGFQLNEKQYETGNESVVLITGTLQDSFHLNPLLLLPPLLVLVLVFKRSSPLPVFMLGIITACVLAVAVQGSSLADIAKTLSDGYVGTTGVEIVDSMLSQGGLQSMFSTVMIFFASSILAAPLKTTGILQLMIDTILKKVKSSKAMMTCSLFLHGGFYCVTGNFSSSYAVMGPILSPLYDKYGLHRKNLSRSLEDTGTAIGPGIPWGISAVFIMNTLNVSVSQYILITPIIYTGVIFALIYIYTGFSIARNNTVPIEALPLKSGSSDRQEHSKSVDSL</sequence>
<dbReference type="GO" id="GO:0015297">
    <property type="term" value="F:antiporter activity"/>
    <property type="evidence" value="ECO:0007669"/>
    <property type="project" value="UniProtKB-KW"/>
</dbReference>
<gene>
    <name evidence="11" type="primary">nhaC</name>
    <name evidence="11" type="ORF">IC621_19005</name>
</gene>
<keyword evidence="5 9" id="KW-0812">Transmembrane</keyword>
<feature type="transmembrane region" description="Helical" evidence="9">
    <location>
        <begin position="7"/>
        <end position="27"/>
    </location>
</feature>
<dbReference type="InterPro" id="IPR018461">
    <property type="entry name" value="Na/H_Antiport_NhaC-like_C"/>
</dbReference>
<feature type="transmembrane region" description="Helical" evidence="9">
    <location>
        <begin position="33"/>
        <end position="52"/>
    </location>
</feature>
<evidence type="ECO:0000313" key="11">
    <source>
        <dbReference type="EMBL" id="MBD1382313.1"/>
    </source>
</evidence>
<dbReference type="AlphaFoldDB" id="A0A926NLT3"/>
<comment type="similarity">
    <text evidence="8">Belongs to the NhaC Na(+)/H(+) (TC 2.A.35) antiporter family.</text>
</comment>
<proteinExistence type="inferred from homology"/>
<evidence type="ECO:0000313" key="12">
    <source>
        <dbReference type="Proteomes" id="UP000626844"/>
    </source>
</evidence>
<dbReference type="EMBL" id="JACXAI010000029">
    <property type="protein sequence ID" value="MBD1382313.1"/>
    <property type="molecule type" value="Genomic_DNA"/>
</dbReference>